<name>A0AAD4NCT5_9BILA</name>
<dbReference type="Pfam" id="PF14625">
    <property type="entry name" value="Lustrin_cystein"/>
    <property type="match status" value="1"/>
</dbReference>
<feature type="compositionally biased region" description="Polar residues" evidence="1">
    <location>
        <begin position="287"/>
        <end position="306"/>
    </location>
</feature>
<dbReference type="SMART" id="SM00289">
    <property type="entry name" value="WR1"/>
    <property type="match status" value="1"/>
</dbReference>
<dbReference type="InterPro" id="IPR006150">
    <property type="entry name" value="Cys_repeat_1"/>
</dbReference>
<feature type="compositionally biased region" description="Basic and acidic residues" evidence="1">
    <location>
        <begin position="365"/>
        <end position="378"/>
    </location>
</feature>
<protein>
    <recommendedName>
        <fullName evidence="4">BPTI/Kunitz inhibitor domain-containing protein</fullName>
    </recommendedName>
</protein>
<comment type="caution">
    <text evidence="2">The sequence shown here is derived from an EMBL/GenBank/DDBJ whole genome shotgun (WGS) entry which is preliminary data.</text>
</comment>
<proteinExistence type="predicted"/>
<feature type="region of interest" description="Disordered" evidence="1">
    <location>
        <begin position="255"/>
        <end position="395"/>
    </location>
</feature>
<organism evidence="2 3">
    <name type="scientific">Ditylenchus destructor</name>
    <dbReference type="NCBI Taxonomy" id="166010"/>
    <lineage>
        <taxon>Eukaryota</taxon>
        <taxon>Metazoa</taxon>
        <taxon>Ecdysozoa</taxon>
        <taxon>Nematoda</taxon>
        <taxon>Chromadorea</taxon>
        <taxon>Rhabditida</taxon>
        <taxon>Tylenchina</taxon>
        <taxon>Tylenchomorpha</taxon>
        <taxon>Sphaerularioidea</taxon>
        <taxon>Anguinidae</taxon>
        <taxon>Anguininae</taxon>
        <taxon>Ditylenchus</taxon>
    </lineage>
</organism>
<feature type="region of interest" description="Disordered" evidence="1">
    <location>
        <begin position="1"/>
        <end position="41"/>
    </location>
</feature>
<dbReference type="AlphaFoldDB" id="A0AAD4NCT5"/>
<feature type="compositionally biased region" description="Polar residues" evidence="1">
    <location>
        <begin position="316"/>
        <end position="330"/>
    </location>
</feature>
<dbReference type="InterPro" id="IPR028150">
    <property type="entry name" value="Lustrin_cystein"/>
</dbReference>
<keyword evidence="3" id="KW-1185">Reference proteome</keyword>
<feature type="compositionally biased region" description="Low complexity" evidence="1">
    <location>
        <begin position="267"/>
        <end position="276"/>
    </location>
</feature>
<dbReference type="EMBL" id="JAKKPZ010000003">
    <property type="protein sequence ID" value="KAI1723831.1"/>
    <property type="molecule type" value="Genomic_DNA"/>
</dbReference>
<accession>A0AAD4NCT5</accession>
<reference evidence="2" key="1">
    <citation type="submission" date="2022-01" db="EMBL/GenBank/DDBJ databases">
        <title>Genome Sequence Resource for Two Populations of Ditylenchus destructor, the Migratory Endoparasitic Phytonematode.</title>
        <authorList>
            <person name="Zhang H."/>
            <person name="Lin R."/>
            <person name="Xie B."/>
        </authorList>
    </citation>
    <scope>NUCLEOTIDE SEQUENCE</scope>
    <source>
        <strain evidence="2">BazhouSP</strain>
    </source>
</reference>
<evidence type="ECO:0000256" key="1">
    <source>
        <dbReference type="SAM" id="MobiDB-lite"/>
    </source>
</evidence>
<evidence type="ECO:0000313" key="3">
    <source>
        <dbReference type="Proteomes" id="UP001201812"/>
    </source>
</evidence>
<evidence type="ECO:0000313" key="2">
    <source>
        <dbReference type="EMBL" id="KAI1723831.1"/>
    </source>
</evidence>
<gene>
    <name evidence="2" type="ORF">DdX_04008</name>
</gene>
<sequence length="480" mass="53926">MWDDRERRQQRSLNYPSKGQEKPQAIDQGEGNTLSLPKRTRRHQNETTILLCADGKGPLLEGEGNVLPCANECPEGFECELYSGPSKTGICCPNIDELIKLYNVEANQDARPEVLEAVESILESRDAAVEQAQSQEQLHPDRTALTWIQLSKTEIRQRQQESARRAVKAQLPKNETAQVSSSVESENFSCKRQQLSLYCEDGRRQTQFVLRWHHKEGACYSYPWGYCPGEPVASDPTLRTKEECELLCLDSITQQGSETDQNKKDVSSPTPSSSTSREFDSVESDDTNNSRLSSSPVMIGRQSSTEADVEPRNDRTSTSAELSQLENITRSELPLGRPLASSESSPISPPGIREETPMASNESSEQNRQEIRSGRFPDSRNLQPENDVASVERNTHGEVSLHTVEDRPSQPKKRCEKVSPYRAMCRENGMPSQFTLRYHLKGGVCTAYPYGYCHGESVYQEEPIKTEEECVEVCIQKGKN</sequence>
<evidence type="ECO:0008006" key="4">
    <source>
        <dbReference type="Google" id="ProtNLM"/>
    </source>
</evidence>
<dbReference type="Proteomes" id="UP001201812">
    <property type="component" value="Unassembled WGS sequence"/>
</dbReference>